<dbReference type="SMART" id="SM00233">
    <property type="entry name" value="PH"/>
    <property type="match status" value="1"/>
</dbReference>
<dbReference type="SUPFAM" id="SSF50729">
    <property type="entry name" value="PH domain-like"/>
    <property type="match status" value="1"/>
</dbReference>
<dbReference type="CDD" id="cd13326">
    <property type="entry name" value="PH_CNK_insect-like"/>
    <property type="match status" value="1"/>
</dbReference>
<dbReference type="InterPro" id="IPR001660">
    <property type="entry name" value="SAM"/>
</dbReference>
<dbReference type="InterPro" id="IPR013761">
    <property type="entry name" value="SAM/pointed_sf"/>
</dbReference>
<dbReference type="InterPro" id="IPR036034">
    <property type="entry name" value="PDZ_sf"/>
</dbReference>
<dbReference type="FunFam" id="2.30.42.10:FF:000060">
    <property type="entry name" value="Connector enhancer of kinase suppressor of Ras 2"/>
    <property type="match status" value="1"/>
</dbReference>
<evidence type="ECO:0000256" key="2">
    <source>
        <dbReference type="ARBA" id="ARBA00022553"/>
    </source>
</evidence>
<keyword evidence="2" id="KW-0597">Phosphoprotein</keyword>
<dbReference type="STRING" id="126957.T1IM37"/>
<dbReference type="PhylomeDB" id="T1IM37"/>
<keyword evidence="10" id="KW-1185">Reference proteome</keyword>
<dbReference type="HOGENOM" id="CLU_264300_0_0_1"/>
<evidence type="ECO:0008006" key="11">
    <source>
        <dbReference type="Google" id="ProtNLM"/>
    </source>
</evidence>
<dbReference type="SMART" id="SM00228">
    <property type="entry name" value="PDZ"/>
    <property type="match status" value="1"/>
</dbReference>
<dbReference type="Gene3D" id="1.10.150.50">
    <property type="entry name" value="Transcription Factor, Ets-1"/>
    <property type="match status" value="1"/>
</dbReference>
<evidence type="ECO:0000259" key="8">
    <source>
        <dbReference type="PROSITE" id="PS51290"/>
    </source>
</evidence>
<feature type="region of interest" description="Disordered" evidence="4">
    <location>
        <begin position="1091"/>
        <end position="1135"/>
    </location>
</feature>
<evidence type="ECO:0000313" key="10">
    <source>
        <dbReference type="Proteomes" id="UP000014500"/>
    </source>
</evidence>
<dbReference type="SUPFAM" id="SSF50156">
    <property type="entry name" value="PDZ domain-like"/>
    <property type="match status" value="1"/>
</dbReference>
<dbReference type="SUPFAM" id="SSF47769">
    <property type="entry name" value="SAM/Pointed domain"/>
    <property type="match status" value="1"/>
</dbReference>
<proteinExistence type="inferred from homology"/>
<feature type="region of interest" description="Disordered" evidence="4">
    <location>
        <begin position="788"/>
        <end position="809"/>
    </location>
</feature>
<feature type="compositionally biased region" description="Polar residues" evidence="4">
    <location>
        <begin position="323"/>
        <end position="335"/>
    </location>
</feature>
<accession>T1IM37</accession>
<dbReference type="PROSITE" id="PS50003">
    <property type="entry name" value="PH_DOMAIN"/>
    <property type="match status" value="1"/>
</dbReference>
<reference evidence="10" key="1">
    <citation type="submission" date="2011-05" db="EMBL/GenBank/DDBJ databases">
        <authorList>
            <person name="Richards S.R."/>
            <person name="Qu J."/>
            <person name="Jiang H."/>
            <person name="Jhangiani S.N."/>
            <person name="Agravi P."/>
            <person name="Goodspeed R."/>
            <person name="Gross S."/>
            <person name="Mandapat C."/>
            <person name="Jackson L."/>
            <person name="Mathew T."/>
            <person name="Pu L."/>
            <person name="Thornton R."/>
            <person name="Saada N."/>
            <person name="Wilczek-Boney K.B."/>
            <person name="Lee S."/>
            <person name="Kovar C."/>
            <person name="Wu Y."/>
            <person name="Scherer S.E."/>
            <person name="Worley K.C."/>
            <person name="Muzny D.M."/>
            <person name="Gibbs R."/>
        </authorList>
    </citation>
    <scope>NUCLEOTIDE SEQUENCE</scope>
    <source>
        <strain evidence="10">Brora</strain>
    </source>
</reference>
<dbReference type="PANTHER" id="PTHR12844:SF42">
    <property type="entry name" value="CONNECTOR ENHANCER OF KSR PROTEIN CNK"/>
    <property type="match status" value="1"/>
</dbReference>
<reference evidence="9" key="2">
    <citation type="submission" date="2015-02" db="UniProtKB">
        <authorList>
            <consortium name="EnsemblMetazoa"/>
        </authorList>
    </citation>
    <scope>IDENTIFICATION</scope>
</reference>
<dbReference type="InterPro" id="IPR001849">
    <property type="entry name" value="PH_domain"/>
</dbReference>
<dbReference type="EnsemblMetazoa" id="SMAR002031-RA">
    <property type="protein sequence ID" value="SMAR002031-PA"/>
    <property type="gene ID" value="SMAR002031"/>
</dbReference>
<dbReference type="InterPro" id="IPR001478">
    <property type="entry name" value="PDZ"/>
</dbReference>
<evidence type="ECO:0000259" key="5">
    <source>
        <dbReference type="PROSITE" id="PS50003"/>
    </source>
</evidence>
<feature type="compositionally biased region" description="Polar residues" evidence="4">
    <location>
        <begin position="351"/>
        <end position="361"/>
    </location>
</feature>
<name>T1IM37_STRMM</name>
<dbReference type="PROSITE" id="PS51290">
    <property type="entry name" value="CRIC"/>
    <property type="match status" value="1"/>
</dbReference>
<dbReference type="EMBL" id="JH430962">
    <property type="status" value="NOT_ANNOTATED_CDS"/>
    <property type="molecule type" value="Genomic_DNA"/>
</dbReference>
<dbReference type="InterPro" id="IPR051566">
    <property type="entry name" value="CNKSR"/>
</dbReference>
<evidence type="ECO:0000259" key="7">
    <source>
        <dbReference type="PROSITE" id="PS50106"/>
    </source>
</evidence>
<protein>
    <recommendedName>
        <fullName evidence="11">Connector enhancer of kinase suppressor of ras 2</fullName>
    </recommendedName>
</protein>
<dbReference type="Proteomes" id="UP000014500">
    <property type="component" value="Unassembled WGS sequence"/>
</dbReference>
<sequence length="1267" mass="142419">MQVTWPTMASVNISEWGPEQVAEWLRGLDDAILPYVHFFLNNAVTGHHLLMLSAEDLPHLNVTKLGHQDLIVEAVDLLRHFHYSLDTENLQSLSLKLSCKARSLYNDLKQDGKQERVTTPILSTVANILVSVKCLVSWLDRNPFLGQKQYAAIKNLLLHLSIELATNAVRDRFAEKPIDVIKNCCLRVSDICDKIIQESQDPLIIQPASIDVATGLYIHSSYSGIHIIGEVKLQSPAQLCGRIDVGDEVVQVNYQNVVGWQLKKLVLIMKENPTEIVLTLKKRPHHSNMLSQIFARSFFHSKKSADTYVPRFEWQRELRVSPTTDFNQTPYSQPEDSPKDLLEVEEEEDQSSGFVQECSTSTTDESIANLFVPRQRATIQRRATVTGISPNALRAPINFGELWLQVQKDHILRSVSHDPGKLSLEMNATQNQLRNLEAKATHDGPNASIQKISLRPNTCLGTDPATEAKIKGNAELCQNLIAKKMDNTPIELNKPMSSSDKPTIILDKNKKDDEKLECRTLECDNNQGQETFNKAASLPRTLPSPKYETMSNPNLFTESTQSYQVIIAGGVPHIAPPSKEGSSPNESPVLRRKGRTWEFANRRVSCKDLGMGDCQGWLYKRKEIRGIFSGHSWIKRWCVLKNHNFYCFVEKDDLKAESLIYLPGFNVSPAAEIKTKKHSFKVYHTGTTFYYASDSQRDMSKWMNKMGLAAIAYDASKAVITSGFVRPEDSVGVENLYYSETEYDSEEGSFSLTADTKIEIEKSIASEDTAENRKPALSSNTLPKINWKSTFKGRSGSSSDSNTREKRSRTVDFHTWSYRSLGHRKLSAPDEASHLHPKSANISSISLQSVKVKSTSLESSANDVFAETLHNRYINSGSGSAKQLSKRVHVGKRGWVSFEKSIHKREPSSDKILRNAVLSPAFEMNLDSSPPPEDMIKSSVSEMLRLQQPKTSNILAKLGLSPRNEKKTQRRTKWFDGDATMDLGSSSTVSSEEIEFAAECKEQRNRLVSSSCQTDLYTLNNLQYLAKTLSSWSSNEISSIDETEFARAAALDSRKASVASVASSQTSSSWEFFASDKRGGRHFRTEMTVHIGRGADTSSDESTESTRSPRKKPTMGVSMIGKNRRSPGINSIDKNKNWFEGTLNRGSNISIATTSQATQTDTDDDLIQLFHTLHTAELTIDGTHVGIRRNNTMLTPHSDKRRSQLLLLLRSLQRTLKSKEQDLYAIEEVFSSEVTRRRLRQWIEQNPHLCQSFDHYSSSDYFLEGDL</sequence>
<evidence type="ECO:0000256" key="4">
    <source>
        <dbReference type="SAM" id="MobiDB-lite"/>
    </source>
</evidence>
<feature type="coiled-coil region" evidence="3">
    <location>
        <begin position="1202"/>
        <end position="1229"/>
    </location>
</feature>
<dbReference type="AlphaFoldDB" id="T1IM37"/>
<dbReference type="InterPro" id="IPR017874">
    <property type="entry name" value="CRIC_domain"/>
</dbReference>
<feature type="domain" description="CRIC" evidence="8">
    <location>
        <begin position="89"/>
        <end position="175"/>
    </location>
</feature>
<dbReference type="PROSITE" id="PS50105">
    <property type="entry name" value="SAM_DOMAIN"/>
    <property type="match status" value="1"/>
</dbReference>
<dbReference type="InterPro" id="IPR049628">
    <property type="entry name" value="CNK1-3_SAM"/>
</dbReference>
<evidence type="ECO:0000313" key="9">
    <source>
        <dbReference type="EnsemblMetazoa" id="SMAR002031-PA"/>
    </source>
</evidence>
<dbReference type="Gene3D" id="2.30.29.30">
    <property type="entry name" value="Pleckstrin-homology domain (PH domain)/Phosphotyrosine-binding domain (PTB)"/>
    <property type="match status" value="1"/>
</dbReference>
<dbReference type="InterPro" id="IPR011993">
    <property type="entry name" value="PH-like_dom_sf"/>
</dbReference>
<dbReference type="Gene3D" id="2.30.42.10">
    <property type="match status" value="1"/>
</dbReference>
<dbReference type="SMART" id="SM00454">
    <property type="entry name" value="SAM"/>
    <property type="match status" value="1"/>
</dbReference>
<dbReference type="Pfam" id="PF00595">
    <property type="entry name" value="PDZ"/>
    <property type="match status" value="1"/>
</dbReference>
<dbReference type="Pfam" id="PF00169">
    <property type="entry name" value="PH"/>
    <property type="match status" value="1"/>
</dbReference>
<comment type="similarity">
    <text evidence="1">Belongs to the CNKSR family.</text>
</comment>
<dbReference type="PANTHER" id="PTHR12844">
    <property type="entry name" value="CONNECTOR ENCHANCER OF KINASE SUPPRESSOR OF RAS"/>
    <property type="match status" value="1"/>
</dbReference>
<dbReference type="Pfam" id="PF10534">
    <property type="entry name" value="CRIC_ras_sig"/>
    <property type="match status" value="1"/>
</dbReference>
<organism evidence="9 10">
    <name type="scientific">Strigamia maritima</name>
    <name type="common">European centipede</name>
    <name type="synonym">Geophilus maritimus</name>
    <dbReference type="NCBI Taxonomy" id="126957"/>
    <lineage>
        <taxon>Eukaryota</taxon>
        <taxon>Metazoa</taxon>
        <taxon>Ecdysozoa</taxon>
        <taxon>Arthropoda</taxon>
        <taxon>Myriapoda</taxon>
        <taxon>Chilopoda</taxon>
        <taxon>Pleurostigmophora</taxon>
        <taxon>Geophilomorpha</taxon>
        <taxon>Linotaeniidae</taxon>
        <taxon>Strigamia</taxon>
    </lineage>
</organism>
<dbReference type="CDD" id="cd09511">
    <property type="entry name" value="SAM_CNK1_2_3-suppressor"/>
    <property type="match status" value="1"/>
</dbReference>
<dbReference type="Pfam" id="PF00536">
    <property type="entry name" value="SAM_1"/>
    <property type="match status" value="1"/>
</dbReference>
<evidence type="ECO:0000256" key="1">
    <source>
        <dbReference type="ARBA" id="ARBA00009498"/>
    </source>
</evidence>
<feature type="region of interest" description="Disordered" evidence="4">
    <location>
        <begin position="323"/>
        <end position="361"/>
    </location>
</feature>
<dbReference type="PROSITE" id="PS50106">
    <property type="entry name" value="PDZ"/>
    <property type="match status" value="1"/>
</dbReference>
<keyword evidence="3" id="KW-0175">Coiled coil</keyword>
<evidence type="ECO:0000256" key="3">
    <source>
        <dbReference type="SAM" id="Coils"/>
    </source>
</evidence>
<evidence type="ECO:0000259" key="6">
    <source>
        <dbReference type="PROSITE" id="PS50105"/>
    </source>
</evidence>
<feature type="domain" description="SAM" evidence="6">
    <location>
        <begin position="16"/>
        <end position="81"/>
    </location>
</feature>
<dbReference type="eggNOG" id="KOG1738">
    <property type="taxonomic scope" value="Eukaryota"/>
</dbReference>
<feature type="domain" description="PH" evidence="5">
    <location>
        <begin position="611"/>
        <end position="711"/>
    </location>
</feature>
<feature type="domain" description="PDZ" evidence="7">
    <location>
        <begin position="215"/>
        <end position="284"/>
    </location>
</feature>